<evidence type="ECO:0000256" key="1">
    <source>
        <dbReference type="SAM" id="MobiDB-lite"/>
    </source>
</evidence>
<reference evidence="2" key="1">
    <citation type="journal article" date="2021" name="IMA Fungus">
        <title>Genomic characterization of three marine fungi, including Emericellopsis atlantica sp. nov. with signatures of a generalist lifestyle and marine biomass degradation.</title>
        <authorList>
            <person name="Hagestad O.C."/>
            <person name="Hou L."/>
            <person name="Andersen J.H."/>
            <person name="Hansen E.H."/>
            <person name="Altermark B."/>
            <person name="Li C."/>
            <person name="Kuhnert E."/>
            <person name="Cox R.J."/>
            <person name="Crous P.W."/>
            <person name="Spatafora J.W."/>
            <person name="Lail K."/>
            <person name="Amirebrahimi M."/>
            <person name="Lipzen A."/>
            <person name="Pangilinan J."/>
            <person name="Andreopoulos W."/>
            <person name="Hayes R.D."/>
            <person name="Ng V."/>
            <person name="Grigoriev I.V."/>
            <person name="Jackson S.A."/>
            <person name="Sutton T.D.S."/>
            <person name="Dobson A.D.W."/>
            <person name="Rama T."/>
        </authorList>
    </citation>
    <scope>NUCLEOTIDE SEQUENCE</scope>
    <source>
        <strain evidence="2">TS7</strain>
    </source>
</reference>
<keyword evidence="3" id="KW-1185">Reference proteome</keyword>
<evidence type="ECO:0000313" key="3">
    <source>
        <dbReference type="Proteomes" id="UP000887229"/>
    </source>
</evidence>
<dbReference type="Proteomes" id="UP000887229">
    <property type="component" value="Unassembled WGS sequence"/>
</dbReference>
<evidence type="ECO:0000313" key="2">
    <source>
        <dbReference type="EMBL" id="KAG9252111.1"/>
    </source>
</evidence>
<gene>
    <name evidence="2" type="ORF">F5Z01DRAFT_691279</name>
</gene>
<dbReference type="GeneID" id="70297052"/>
<dbReference type="AlphaFoldDB" id="A0A9P7ZI12"/>
<protein>
    <submittedName>
        <fullName evidence="2">Uncharacterized protein</fullName>
    </submittedName>
</protein>
<feature type="compositionally biased region" description="Polar residues" evidence="1">
    <location>
        <begin position="1"/>
        <end position="11"/>
    </location>
</feature>
<organism evidence="2 3">
    <name type="scientific">Emericellopsis atlantica</name>
    <dbReference type="NCBI Taxonomy" id="2614577"/>
    <lineage>
        <taxon>Eukaryota</taxon>
        <taxon>Fungi</taxon>
        <taxon>Dikarya</taxon>
        <taxon>Ascomycota</taxon>
        <taxon>Pezizomycotina</taxon>
        <taxon>Sordariomycetes</taxon>
        <taxon>Hypocreomycetidae</taxon>
        <taxon>Hypocreales</taxon>
        <taxon>Bionectriaceae</taxon>
        <taxon>Emericellopsis</taxon>
    </lineage>
</organism>
<name>A0A9P7ZI12_9HYPO</name>
<accession>A0A9P7ZI12</accession>
<proteinExistence type="predicted"/>
<comment type="caution">
    <text evidence="2">The sequence shown here is derived from an EMBL/GenBank/DDBJ whole genome shotgun (WGS) entry which is preliminary data.</text>
</comment>
<dbReference type="EMBL" id="MU251264">
    <property type="protein sequence ID" value="KAG9252111.1"/>
    <property type="molecule type" value="Genomic_DNA"/>
</dbReference>
<feature type="region of interest" description="Disordered" evidence="1">
    <location>
        <begin position="1"/>
        <end position="113"/>
    </location>
</feature>
<dbReference type="RefSeq" id="XP_046116035.1">
    <property type="nucleotide sequence ID" value="XM_046266149.1"/>
</dbReference>
<feature type="region of interest" description="Disordered" evidence="1">
    <location>
        <begin position="130"/>
        <end position="167"/>
    </location>
</feature>
<dbReference type="OrthoDB" id="5102629at2759"/>
<sequence length="742" mass="83786">MTQQGDITNCFTGKASVPSGSAPPPSSSAGPDRRTSATSQRPKGTESKPALKKRSHTGAVVPKPKKQRTSQDIRSFMGASIHQGQTTPPTPQDVETTEEAEIEPNPESKDRTATKIEEKFAALVVDGALQTQRSGDDENEVPEEQVDTNTSARDETTTRTSICSSAGATKDDNWSEALLSAFELASHEDSLRQFFWQCQTDIEWRGSRDPTCLPELLTSENQWVSVDKALDVEWAAFCDKISALSEGHVQPATMTKPSGRRASVLTVNWHYPTWRTRKAHFGCVLDSTNPSMRAQSKRYFLMDSVRTQNRVPLREPFVNSGVKWAQTYANWPEIEEACLQLNRWLNQSSKVILTVGKENFDSLEGIVDTRGLEVIEIKSKNLQGPLVFGSRPSFKILKCQETQIIRHVVFASHHSQHFYYPLVQDNVRAFHDLLWNGVAELAGLQPDQNHMAYFTRQGRCKTNSPHFQWKGSLLDVALNLRHVEKTSGVLMSENVVRKIFASVINKNPQWGGMKDETGSFLKFIIKEWSRKAAEVRKDPEWRKTVAYEAMYNSHMDNLTRPKDPEKTKVATLKRAAKRESPEWQASAVAKKAEIARQRGSQLPRGKDSQKIAAIKRTKQYNDLVAMTEDQAKAKWGPQAKLAREKALDLDNLAQNKARWRSWQRSHVVWWAEYQHGLHYEGDRSEGRDAFDHAGEEHPQLRLVGIFTQEEKDGFVHDDGLTEEDRAAIDEKVEAVVPVDCEL</sequence>
<feature type="compositionally biased region" description="Acidic residues" evidence="1">
    <location>
        <begin position="137"/>
        <end position="146"/>
    </location>
</feature>
<feature type="compositionally biased region" description="Polar residues" evidence="1">
    <location>
        <begin position="158"/>
        <end position="167"/>
    </location>
</feature>
<feature type="compositionally biased region" description="Acidic residues" evidence="1">
    <location>
        <begin position="95"/>
        <end position="104"/>
    </location>
</feature>